<organism evidence="2 3">
    <name type="scientific">candidate division MSBL1 archaeon SCGC-AAA259E17</name>
    <dbReference type="NCBI Taxonomy" id="1698263"/>
    <lineage>
        <taxon>Archaea</taxon>
        <taxon>Methanobacteriati</taxon>
        <taxon>Methanobacteriota</taxon>
        <taxon>candidate division MSBL1</taxon>
    </lineage>
</organism>
<dbReference type="InterPro" id="IPR025707">
    <property type="entry name" value="DNA_bp_PD1"/>
</dbReference>
<dbReference type="PANTHER" id="PTHR34988">
    <property type="entry name" value="PROTEIN, PUTATIVE-RELATED"/>
    <property type="match status" value="1"/>
</dbReference>
<accession>A0A133UEH8</accession>
<protein>
    <recommendedName>
        <fullName evidence="1">PPC domain-containing protein</fullName>
    </recommendedName>
</protein>
<dbReference type="AlphaFoldDB" id="A0A133UEH8"/>
<sequence>MNPSTFNLDKFVIARAEHGEDLIRFIERVAEKRDIKAGTFTAIGALKKATLGFYNQNSHEYQELKIDRPREMVSCIGNISLKEGKPFVHAHVVLADDNGQTIGGHLVEGTVFASEIHLKILEGPKLERKHDEKTDLSLWKYGGDDGTRGQ</sequence>
<reference evidence="2 3" key="1">
    <citation type="journal article" date="2016" name="Sci. Rep.">
        <title>Metabolic traits of an uncultured archaeal lineage -MSBL1- from brine pools of the Red Sea.</title>
        <authorList>
            <person name="Mwirichia R."/>
            <person name="Alam I."/>
            <person name="Rashid M."/>
            <person name="Vinu M."/>
            <person name="Ba-Alawi W."/>
            <person name="Anthony Kamau A."/>
            <person name="Kamanda Ngugi D."/>
            <person name="Goker M."/>
            <person name="Klenk H.P."/>
            <person name="Bajic V."/>
            <person name="Stingl U."/>
        </authorList>
    </citation>
    <scope>NUCLEOTIDE SEQUENCE [LARGE SCALE GENOMIC DNA]</scope>
    <source>
        <strain evidence="2">SCGC-AAA259E17</strain>
    </source>
</reference>
<comment type="caution">
    <text evidence="2">The sequence shown here is derived from an EMBL/GenBank/DDBJ whole genome shotgun (WGS) entry which is preliminary data.</text>
</comment>
<dbReference type="Pfam" id="PF03479">
    <property type="entry name" value="PCC"/>
    <property type="match status" value="1"/>
</dbReference>
<dbReference type="Proteomes" id="UP000070373">
    <property type="component" value="Unassembled WGS sequence"/>
</dbReference>
<proteinExistence type="predicted"/>
<dbReference type="CDD" id="cd11378">
    <property type="entry name" value="DUF296"/>
    <property type="match status" value="1"/>
</dbReference>
<dbReference type="InterPro" id="IPR005175">
    <property type="entry name" value="PPC_dom"/>
</dbReference>
<gene>
    <name evidence="2" type="ORF">AKJ64_02745</name>
</gene>
<keyword evidence="3" id="KW-1185">Reference proteome</keyword>
<dbReference type="PIRSF" id="PIRSF016702">
    <property type="entry name" value="DNA_bp_PD1"/>
    <property type="match status" value="1"/>
</dbReference>
<dbReference type="EMBL" id="LHXN01000042">
    <property type="protein sequence ID" value="KXA92591.1"/>
    <property type="molecule type" value="Genomic_DNA"/>
</dbReference>
<dbReference type="SUPFAM" id="SSF117856">
    <property type="entry name" value="AF0104/ALDC/Ptd012-like"/>
    <property type="match status" value="1"/>
</dbReference>
<dbReference type="Gene3D" id="3.30.1330.80">
    <property type="entry name" value="Hypothetical protein, similar to alpha- acetolactate decarboxylase, domain 2"/>
    <property type="match status" value="1"/>
</dbReference>
<evidence type="ECO:0000259" key="1">
    <source>
        <dbReference type="PROSITE" id="PS51742"/>
    </source>
</evidence>
<dbReference type="PROSITE" id="PS51742">
    <property type="entry name" value="PPC"/>
    <property type="match status" value="1"/>
</dbReference>
<evidence type="ECO:0000313" key="2">
    <source>
        <dbReference type="EMBL" id="KXA92591.1"/>
    </source>
</evidence>
<dbReference type="PANTHER" id="PTHR34988:SF1">
    <property type="entry name" value="DNA-BINDING PROTEIN"/>
    <property type="match status" value="1"/>
</dbReference>
<evidence type="ECO:0000313" key="3">
    <source>
        <dbReference type="Proteomes" id="UP000070373"/>
    </source>
</evidence>
<name>A0A133UEH8_9EURY</name>
<feature type="domain" description="PPC" evidence="1">
    <location>
        <begin position="6"/>
        <end position="142"/>
    </location>
</feature>